<comment type="caution">
    <text evidence="5">The sequence shown here is derived from an EMBL/GenBank/DDBJ whole genome shotgun (WGS) entry which is preliminary data.</text>
</comment>
<reference evidence="5" key="1">
    <citation type="journal article" date="2023" name="Plant J.">
        <title>Genome sequences and population genomics provide insights into the demographic history, inbreeding, and mutation load of two 'living fossil' tree species of Dipteronia.</title>
        <authorList>
            <person name="Feng Y."/>
            <person name="Comes H.P."/>
            <person name="Chen J."/>
            <person name="Zhu S."/>
            <person name="Lu R."/>
            <person name="Zhang X."/>
            <person name="Li P."/>
            <person name="Qiu J."/>
            <person name="Olsen K.M."/>
            <person name="Qiu Y."/>
        </authorList>
    </citation>
    <scope>NUCLEOTIDE SEQUENCE</scope>
    <source>
        <strain evidence="5">NBL</strain>
    </source>
</reference>
<feature type="signal peptide" evidence="3">
    <location>
        <begin position="1"/>
        <end position="22"/>
    </location>
</feature>
<dbReference type="Proteomes" id="UP001281410">
    <property type="component" value="Unassembled WGS sequence"/>
</dbReference>
<evidence type="ECO:0000313" key="5">
    <source>
        <dbReference type="EMBL" id="KAK3232422.1"/>
    </source>
</evidence>
<dbReference type="InterPro" id="IPR052595">
    <property type="entry name" value="LRRC69/RLP"/>
</dbReference>
<dbReference type="Pfam" id="PF08263">
    <property type="entry name" value="LRRNT_2"/>
    <property type="match status" value="1"/>
</dbReference>
<dbReference type="Pfam" id="PF13516">
    <property type="entry name" value="LRR_6"/>
    <property type="match status" value="1"/>
</dbReference>
<proteinExistence type="predicted"/>
<feature type="chain" id="PRO_5042252472" description="Leucine-rich repeat-containing N-terminal plant-type domain-containing protein" evidence="3">
    <location>
        <begin position="23"/>
        <end position="343"/>
    </location>
</feature>
<keyword evidence="6" id="KW-1185">Reference proteome</keyword>
<dbReference type="InterPro" id="IPR001611">
    <property type="entry name" value="Leu-rich_rpt"/>
</dbReference>
<protein>
    <recommendedName>
        <fullName evidence="4">Leucine-rich repeat-containing N-terminal plant-type domain-containing protein</fullName>
    </recommendedName>
</protein>
<dbReference type="EMBL" id="JANJYJ010000001">
    <property type="protein sequence ID" value="KAK3232422.1"/>
    <property type="molecule type" value="Genomic_DNA"/>
</dbReference>
<dbReference type="PROSITE" id="PS51257">
    <property type="entry name" value="PROKAR_LIPOPROTEIN"/>
    <property type="match status" value="1"/>
</dbReference>
<gene>
    <name evidence="5" type="ORF">Dsin_004303</name>
</gene>
<dbReference type="PANTHER" id="PTHR48057">
    <property type="entry name" value="LEUCINE-RICH REPEAT SERINE/THREONINE-PROTEIN KINASE 1"/>
    <property type="match status" value="1"/>
</dbReference>
<keyword evidence="2" id="KW-0677">Repeat</keyword>
<dbReference type="Pfam" id="PF00560">
    <property type="entry name" value="LRR_1"/>
    <property type="match status" value="1"/>
</dbReference>
<dbReference type="Gene3D" id="3.80.10.10">
    <property type="entry name" value="Ribonuclease Inhibitor"/>
    <property type="match status" value="3"/>
</dbReference>
<dbReference type="InterPro" id="IPR013210">
    <property type="entry name" value="LRR_N_plant-typ"/>
</dbReference>
<keyword evidence="3" id="KW-0732">Signal</keyword>
<feature type="domain" description="Leucine-rich repeat-containing N-terminal plant-type" evidence="4">
    <location>
        <begin position="30"/>
        <end position="71"/>
    </location>
</feature>
<dbReference type="SUPFAM" id="SSF52058">
    <property type="entry name" value="L domain-like"/>
    <property type="match status" value="1"/>
</dbReference>
<dbReference type="PROSITE" id="PS51450">
    <property type="entry name" value="LRR"/>
    <property type="match status" value="2"/>
</dbReference>
<dbReference type="InterPro" id="IPR032675">
    <property type="entry name" value="LRR_dom_sf"/>
</dbReference>
<evidence type="ECO:0000256" key="3">
    <source>
        <dbReference type="SAM" id="SignalP"/>
    </source>
</evidence>
<evidence type="ECO:0000259" key="4">
    <source>
        <dbReference type="Pfam" id="PF08263"/>
    </source>
</evidence>
<sequence>MGSKWVLVLVIFMFVSLQGCLSQISGCWEEERVALLQLKHFFNDPNSLQDWVEGDQHNNSDCCQWGRVYCNESTEVLDLSWNFIPGFVDNGGLDKPSRLTNLESLDLTYNMFNNDILSSINALPSLKYLNLSGNRLNETIDLQGLDSCKNLTDLDLSRNRIEKVVFPKGLDSLRNLEDLNMGYNPIEKFISPKGSTGLRKLKTLYLYGLNVINGSSLLQSLGSFLSLKTLYLRGSFSDSTTNRDYLHNLTNVEELILDESFLYISLLQSIAAFTSLKHLSISGCQIYGILGFQDLPNFKNLTHMNMSSSSLDINVLQIIGKMTSLEFLSLSNGGLQGTLFHQG</sequence>
<dbReference type="Pfam" id="PF13855">
    <property type="entry name" value="LRR_8"/>
    <property type="match status" value="1"/>
</dbReference>
<name>A0AAE0BAS0_9ROSI</name>
<evidence type="ECO:0000313" key="6">
    <source>
        <dbReference type="Proteomes" id="UP001281410"/>
    </source>
</evidence>
<evidence type="ECO:0000256" key="1">
    <source>
        <dbReference type="ARBA" id="ARBA00022614"/>
    </source>
</evidence>
<accession>A0AAE0BAS0</accession>
<dbReference type="AlphaFoldDB" id="A0AAE0BAS0"/>
<keyword evidence="1" id="KW-0433">Leucine-rich repeat</keyword>
<evidence type="ECO:0000256" key="2">
    <source>
        <dbReference type="ARBA" id="ARBA00022737"/>
    </source>
</evidence>
<dbReference type="PANTHER" id="PTHR48057:SF7">
    <property type="entry name" value="LEUCINE-RICH REPEAT SERINE_THREONINE-PROTEIN KINASE 1"/>
    <property type="match status" value="1"/>
</dbReference>
<organism evidence="5 6">
    <name type="scientific">Dipteronia sinensis</name>
    <dbReference type="NCBI Taxonomy" id="43782"/>
    <lineage>
        <taxon>Eukaryota</taxon>
        <taxon>Viridiplantae</taxon>
        <taxon>Streptophyta</taxon>
        <taxon>Embryophyta</taxon>
        <taxon>Tracheophyta</taxon>
        <taxon>Spermatophyta</taxon>
        <taxon>Magnoliopsida</taxon>
        <taxon>eudicotyledons</taxon>
        <taxon>Gunneridae</taxon>
        <taxon>Pentapetalae</taxon>
        <taxon>rosids</taxon>
        <taxon>malvids</taxon>
        <taxon>Sapindales</taxon>
        <taxon>Sapindaceae</taxon>
        <taxon>Hippocastanoideae</taxon>
        <taxon>Acereae</taxon>
        <taxon>Dipteronia</taxon>
    </lineage>
</organism>